<dbReference type="KEGG" id="salw:CP975_27255"/>
<dbReference type="PRINTS" id="PR00420">
    <property type="entry name" value="RNGMNOXGNASE"/>
</dbReference>
<dbReference type="Pfam" id="PF01494">
    <property type="entry name" value="FAD_binding_3"/>
    <property type="match status" value="1"/>
</dbReference>
<dbReference type="RefSeq" id="WP_055527421.1">
    <property type="nucleotide sequence ID" value="NZ_CP023695.1"/>
</dbReference>
<reference evidence="2 3" key="1">
    <citation type="submission" date="2017-09" db="EMBL/GenBank/DDBJ databases">
        <authorList>
            <person name="Lee N."/>
            <person name="Cho B.-K."/>
        </authorList>
    </citation>
    <scope>NUCLEOTIDE SEQUENCE [LARGE SCALE GENOMIC DNA]</scope>
    <source>
        <strain evidence="2 3">ATCC 12461</strain>
    </source>
</reference>
<dbReference type="Proteomes" id="UP000326553">
    <property type="component" value="Chromosome"/>
</dbReference>
<dbReference type="Gene3D" id="3.50.50.60">
    <property type="entry name" value="FAD/NAD(P)-binding domain"/>
    <property type="match status" value="1"/>
</dbReference>
<dbReference type="GO" id="GO:0071949">
    <property type="term" value="F:FAD binding"/>
    <property type="evidence" value="ECO:0007669"/>
    <property type="project" value="InterPro"/>
</dbReference>
<dbReference type="PANTHER" id="PTHR43422:SF3">
    <property type="entry name" value="THIAMINE THIAZOLE SYNTHASE"/>
    <property type="match status" value="1"/>
</dbReference>
<dbReference type="EMBL" id="CP023695">
    <property type="protein sequence ID" value="QEV20752.1"/>
    <property type="molecule type" value="Genomic_DNA"/>
</dbReference>
<dbReference type="InterPro" id="IPR036188">
    <property type="entry name" value="FAD/NAD-bd_sf"/>
</dbReference>
<name>A0A5J6HNG2_STRAD</name>
<dbReference type="SUPFAM" id="SSF51905">
    <property type="entry name" value="FAD/NAD(P)-binding domain"/>
    <property type="match status" value="1"/>
</dbReference>
<dbReference type="PANTHER" id="PTHR43422">
    <property type="entry name" value="THIAMINE THIAZOLE SYNTHASE"/>
    <property type="match status" value="1"/>
</dbReference>
<evidence type="ECO:0000313" key="2">
    <source>
        <dbReference type="EMBL" id="QEV20752.1"/>
    </source>
</evidence>
<dbReference type="AlphaFoldDB" id="A0A5J6HNG2"/>
<keyword evidence="3" id="KW-1185">Reference proteome</keyword>
<feature type="domain" description="FAD-binding" evidence="1">
    <location>
        <begin position="5"/>
        <end position="178"/>
    </location>
</feature>
<evidence type="ECO:0000313" key="3">
    <source>
        <dbReference type="Proteomes" id="UP000326553"/>
    </source>
</evidence>
<dbReference type="OrthoDB" id="9790035at2"/>
<protein>
    <submittedName>
        <fullName evidence="2">FAD-dependent oxidoreductase</fullName>
    </submittedName>
</protein>
<dbReference type="InterPro" id="IPR002938">
    <property type="entry name" value="FAD-bd"/>
</dbReference>
<proteinExistence type="predicted"/>
<sequence>MTRPAVVVGGSIAGLATALALAERGFPVRILERSAPPPDGPVGKAAELWLRPTVPQSDHSHILTSLGVRVLRQRAPHLLETAQEEGARLLDLTGAAPTETFVKEADDHELVALAVRRPFLELLLYRAVRALPGVTFDHGTAVRGLLLDPARSRVAGVVTDRGEQVPAQFVVDATGWKAAALTWLRELRVPIGEDLVGATQLRCFTRFYRLTSPGDDWPGPLNRGNAAGGIWDHYAAVVHPADNGTFAIAVGALTSDPATTILREPAAFTAAARMSPYVAAWIEEGTATPLADVRAITMPPNILRSTARPGQRQIAGLFAVGDAACVTDPLFGRGMSLSLQHAFQLADLLDTHPTVEEYQSEKAAQLAEEVHRPWYEQAVHDSRAYGGLWRARAEGVAPSPVQPAVPGRPSMADVARAAGVDATVWRGLLRVLMGLDTPARILDSAALQNRVRAARADGVPLGPRPPTRQELLEAIATGTEG</sequence>
<gene>
    <name evidence="2" type="ORF">CP975_27255</name>
</gene>
<organism evidence="2 3">
    <name type="scientific">Streptomyces alboniger</name>
    <dbReference type="NCBI Taxonomy" id="132473"/>
    <lineage>
        <taxon>Bacteria</taxon>
        <taxon>Bacillati</taxon>
        <taxon>Actinomycetota</taxon>
        <taxon>Actinomycetes</taxon>
        <taxon>Kitasatosporales</taxon>
        <taxon>Streptomycetaceae</taxon>
        <taxon>Streptomyces</taxon>
        <taxon>Streptomyces aurantiacus group</taxon>
    </lineage>
</organism>
<evidence type="ECO:0000259" key="1">
    <source>
        <dbReference type="Pfam" id="PF01494"/>
    </source>
</evidence>
<accession>A0A5J6HNG2</accession>